<keyword evidence="14" id="KW-0396">Initiation factor</keyword>
<evidence type="ECO:0000259" key="13">
    <source>
        <dbReference type="PROSITE" id="PS50011"/>
    </source>
</evidence>
<keyword evidence="15" id="KW-1185">Reference proteome</keyword>
<feature type="domain" description="Protein kinase" evidence="13">
    <location>
        <begin position="22"/>
        <end position="377"/>
    </location>
</feature>
<organism evidence="14 15">
    <name type="scientific">Folsomia candida</name>
    <name type="common">Springtail</name>
    <dbReference type="NCBI Taxonomy" id="158441"/>
    <lineage>
        <taxon>Eukaryota</taxon>
        <taxon>Metazoa</taxon>
        <taxon>Ecdysozoa</taxon>
        <taxon>Arthropoda</taxon>
        <taxon>Hexapoda</taxon>
        <taxon>Collembola</taxon>
        <taxon>Entomobryomorpha</taxon>
        <taxon>Isotomoidea</taxon>
        <taxon>Isotomidae</taxon>
        <taxon>Proisotominae</taxon>
        <taxon>Folsomia</taxon>
    </lineage>
</organism>
<comment type="catalytic activity">
    <reaction evidence="10">
        <text>L-seryl-[protein] + ATP = O-phospho-L-seryl-[protein] + ADP + H(+)</text>
        <dbReference type="Rhea" id="RHEA:17989"/>
        <dbReference type="Rhea" id="RHEA-COMP:9863"/>
        <dbReference type="Rhea" id="RHEA-COMP:11604"/>
        <dbReference type="ChEBI" id="CHEBI:15378"/>
        <dbReference type="ChEBI" id="CHEBI:29999"/>
        <dbReference type="ChEBI" id="CHEBI:30616"/>
        <dbReference type="ChEBI" id="CHEBI:83421"/>
        <dbReference type="ChEBI" id="CHEBI:456216"/>
        <dbReference type="EC" id="2.7.11.1"/>
    </reaction>
    <physiologicalReaction direction="left-to-right" evidence="10">
        <dbReference type="Rhea" id="RHEA:17990"/>
    </physiologicalReaction>
</comment>
<evidence type="ECO:0000256" key="3">
    <source>
        <dbReference type="ARBA" id="ARBA00022679"/>
    </source>
</evidence>
<dbReference type="GO" id="GO:0005524">
    <property type="term" value="F:ATP binding"/>
    <property type="evidence" value="ECO:0007669"/>
    <property type="project" value="UniProtKB-UniRule"/>
</dbReference>
<dbReference type="InterPro" id="IPR011009">
    <property type="entry name" value="Kinase-like_dom_sf"/>
</dbReference>
<keyword evidence="7" id="KW-0652">Protein synthesis inhibitor</keyword>
<dbReference type="Proteomes" id="UP000198287">
    <property type="component" value="Unassembled WGS sequence"/>
</dbReference>
<dbReference type="GO" id="GO:0005634">
    <property type="term" value="C:nucleus"/>
    <property type="evidence" value="ECO:0007669"/>
    <property type="project" value="TreeGrafter"/>
</dbReference>
<keyword evidence="14" id="KW-0648">Protein biosynthesis</keyword>
<gene>
    <name evidence="14" type="ORF">Fcan01_10817</name>
</gene>
<dbReference type="PANTHER" id="PTHR11042">
    <property type="entry name" value="EUKARYOTIC TRANSLATION INITIATION FACTOR 2-ALPHA KINASE EIF2-ALPHA KINASE -RELATED"/>
    <property type="match status" value="1"/>
</dbReference>
<accession>A0A226EAH0</accession>
<evidence type="ECO:0000313" key="14">
    <source>
        <dbReference type="EMBL" id="OXA54503.1"/>
    </source>
</evidence>
<evidence type="ECO:0000256" key="12">
    <source>
        <dbReference type="SAM" id="MobiDB-lite"/>
    </source>
</evidence>
<evidence type="ECO:0000256" key="7">
    <source>
        <dbReference type="ARBA" id="ARBA00023193"/>
    </source>
</evidence>
<dbReference type="InterPro" id="IPR050339">
    <property type="entry name" value="CC_SR_Kinase"/>
</dbReference>
<evidence type="ECO:0000256" key="4">
    <source>
        <dbReference type="ARBA" id="ARBA00022741"/>
    </source>
</evidence>
<dbReference type="PROSITE" id="PS50011">
    <property type="entry name" value="PROTEIN_KINASE_DOM"/>
    <property type="match status" value="1"/>
</dbReference>
<dbReference type="InterPro" id="IPR011050">
    <property type="entry name" value="Pectin_lyase_fold/virulence"/>
</dbReference>
<evidence type="ECO:0000256" key="11">
    <source>
        <dbReference type="PROSITE-ProRule" id="PRU10141"/>
    </source>
</evidence>
<evidence type="ECO:0000256" key="1">
    <source>
        <dbReference type="ARBA" id="ARBA00012513"/>
    </source>
</evidence>
<dbReference type="InterPro" id="IPR000719">
    <property type="entry name" value="Prot_kinase_dom"/>
</dbReference>
<proteinExistence type="inferred from homology"/>
<comment type="caution">
    <text evidence="14">The sequence shown here is derived from an EMBL/GenBank/DDBJ whole genome shotgun (WGS) entry which is preliminary data.</text>
</comment>
<evidence type="ECO:0000313" key="15">
    <source>
        <dbReference type="Proteomes" id="UP000198287"/>
    </source>
</evidence>
<evidence type="ECO:0000256" key="2">
    <source>
        <dbReference type="ARBA" id="ARBA00022527"/>
    </source>
</evidence>
<dbReference type="OrthoDB" id="1405469at2759"/>
<dbReference type="AlphaFoldDB" id="A0A226EAH0"/>
<evidence type="ECO:0000256" key="8">
    <source>
        <dbReference type="ARBA" id="ARBA00037982"/>
    </source>
</evidence>
<dbReference type="InterPro" id="IPR008271">
    <property type="entry name" value="Ser/Thr_kinase_AS"/>
</dbReference>
<dbReference type="GO" id="GO:0005737">
    <property type="term" value="C:cytoplasm"/>
    <property type="evidence" value="ECO:0007669"/>
    <property type="project" value="TreeGrafter"/>
</dbReference>
<reference evidence="14 15" key="1">
    <citation type="submission" date="2015-12" db="EMBL/GenBank/DDBJ databases">
        <title>The genome of Folsomia candida.</title>
        <authorList>
            <person name="Faddeeva A."/>
            <person name="Derks M.F."/>
            <person name="Anvar Y."/>
            <person name="Smit S."/>
            <person name="Van Straalen N."/>
            <person name="Roelofs D."/>
        </authorList>
    </citation>
    <scope>NUCLEOTIDE SEQUENCE [LARGE SCALE GENOMIC DNA]</scope>
    <source>
        <strain evidence="14 15">VU population</strain>
        <tissue evidence="14">Whole body</tissue>
    </source>
</reference>
<dbReference type="PROSITE" id="PS00108">
    <property type="entry name" value="PROTEIN_KINASE_ST"/>
    <property type="match status" value="1"/>
</dbReference>
<feature type="binding site" evidence="11">
    <location>
        <position position="54"/>
    </location>
    <ligand>
        <name>ATP</name>
        <dbReference type="ChEBI" id="CHEBI:30616"/>
    </ligand>
</feature>
<dbReference type="PANTHER" id="PTHR11042:SF160">
    <property type="entry name" value="EUKARYOTIC TRANSLATION INITIATION FACTOR 2-ALPHA KINASE 1"/>
    <property type="match status" value="1"/>
</dbReference>
<dbReference type="InterPro" id="IPR017441">
    <property type="entry name" value="Protein_kinase_ATP_BS"/>
</dbReference>
<dbReference type="Pfam" id="PF00069">
    <property type="entry name" value="Pkinase"/>
    <property type="match status" value="1"/>
</dbReference>
<evidence type="ECO:0000256" key="5">
    <source>
        <dbReference type="ARBA" id="ARBA00022777"/>
    </source>
</evidence>
<dbReference type="GO" id="GO:0017148">
    <property type="term" value="P:negative regulation of translation"/>
    <property type="evidence" value="ECO:0007669"/>
    <property type="project" value="UniProtKB-KW"/>
</dbReference>
<keyword evidence="5 14" id="KW-0418">Kinase</keyword>
<comment type="catalytic activity">
    <reaction evidence="9">
        <text>L-threonyl-[protein] + ATP = O-phospho-L-threonyl-[protein] + ADP + H(+)</text>
        <dbReference type="Rhea" id="RHEA:46608"/>
        <dbReference type="Rhea" id="RHEA-COMP:11060"/>
        <dbReference type="Rhea" id="RHEA-COMP:11605"/>
        <dbReference type="ChEBI" id="CHEBI:15378"/>
        <dbReference type="ChEBI" id="CHEBI:30013"/>
        <dbReference type="ChEBI" id="CHEBI:30616"/>
        <dbReference type="ChEBI" id="CHEBI:61977"/>
        <dbReference type="ChEBI" id="CHEBI:456216"/>
        <dbReference type="EC" id="2.7.11.1"/>
    </reaction>
    <physiologicalReaction direction="left-to-right" evidence="9">
        <dbReference type="Rhea" id="RHEA:46609"/>
    </physiologicalReaction>
</comment>
<keyword evidence="3" id="KW-0808">Transferase</keyword>
<comment type="similarity">
    <text evidence="8">Belongs to the protein kinase superfamily. Ser/Thr protein kinase family. GCN2 subfamily.</text>
</comment>
<dbReference type="GO" id="GO:0004694">
    <property type="term" value="F:eukaryotic translation initiation factor 2alpha kinase activity"/>
    <property type="evidence" value="ECO:0007669"/>
    <property type="project" value="TreeGrafter"/>
</dbReference>
<keyword evidence="6 11" id="KW-0067">ATP-binding</keyword>
<evidence type="ECO:0000256" key="6">
    <source>
        <dbReference type="ARBA" id="ARBA00022840"/>
    </source>
</evidence>
<evidence type="ECO:0000256" key="9">
    <source>
        <dbReference type="ARBA" id="ARBA00048659"/>
    </source>
</evidence>
<dbReference type="PROSITE" id="PS00107">
    <property type="entry name" value="PROTEIN_KINASE_ATP"/>
    <property type="match status" value="1"/>
</dbReference>
<dbReference type="Gene3D" id="1.10.510.10">
    <property type="entry name" value="Transferase(Phosphotransferase) domain 1"/>
    <property type="match status" value="1"/>
</dbReference>
<name>A0A226EAH0_FOLCA</name>
<evidence type="ECO:0000256" key="10">
    <source>
        <dbReference type="ARBA" id="ARBA00048977"/>
    </source>
</evidence>
<keyword evidence="4 11" id="KW-0547">Nucleotide-binding</keyword>
<dbReference type="SUPFAM" id="SSF56112">
    <property type="entry name" value="Protein kinase-like (PK-like)"/>
    <property type="match status" value="1"/>
</dbReference>
<dbReference type="GO" id="GO:0003743">
    <property type="term" value="F:translation initiation factor activity"/>
    <property type="evidence" value="ECO:0007669"/>
    <property type="project" value="UniProtKB-KW"/>
</dbReference>
<sequence>MEWKPHNVKLTYSKTTLPISKAKHVSKLGSGSFGSVLGIKKLHHVLGETTAAVKLIPVSNMERLHAKSPWLRVPRDDTQTSTSSSSSSSSSLVFREIENCLKISHPNSVFTYKFGFTSLPKELIELYNLPSTDRDQSYHADDYDSCASETRLLGKFDYFGRKPGFADALWIQMELCGPTLRDWLEDNFDATDFRVALLQLGIVRGIIEGVKFLHHLNIIHRDIKPENIFFSNHPGYVLPVKIGDLGLSRRVVGEENFVWGESADSFLVDGNVQLTGNVGTPSYMAPEVGRGNYSLQADLFAFGLIMWEVLEFDKIRGNRTSMFYDLVYGGIEDIVNNHSIVKNSRELIINLTKRDPNLRMRSILDVKLDVPTPTTFFARDTAEFANCLEFCSDGDTINLGVGTFVGEFCINRNNITVQGDAKFGSVITSSFWGLLIQGDRNIVKDIKFDNCDIECIRIHGSYNNVSNIVMADSLYGIVTYSVPKLGFRGSYNQISNVSCTDVNFGIAMMGSHNRVKDITITRVRKDTAHFGGITVTWSVGNQVENYTGVGFLSARRDLGIKVRNGCATFRNCQCGRVDSRGDNVALENEW</sequence>
<protein>
    <recommendedName>
        <fullName evidence="1">non-specific serine/threonine protein kinase</fullName>
        <ecNumber evidence="1">2.7.11.1</ecNumber>
    </recommendedName>
</protein>
<dbReference type="EMBL" id="LNIX01000005">
    <property type="protein sequence ID" value="OXA54503.1"/>
    <property type="molecule type" value="Genomic_DNA"/>
</dbReference>
<dbReference type="SMART" id="SM00220">
    <property type="entry name" value="S_TKc"/>
    <property type="match status" value="1"/>
</dbReference>
<dbReference type="EC" id="2.7.11.1" evidence="1"/>
<feature type="region of interest" description="Disordered" evidence="12">
    <location>
        <begin position="69"/>
        <end position="88"/>
    </location>
</feature>
<dbReference type="SUPFAM" id="SSF51126">
    <property type="entry name" value="Pectin lyase-like"/>
    <property type="match status" value="1"/>
</dbReference>
<keyword evidence="2" id="KW-0723">Serine/threonine-protein kinase</keyword>